<sequence>MALLLLALPVFILSMSPIVAPLDSALERSALLDLRSSLGLKSRDWPIKGDPCVNWTGVACRHGRVVGIDISGLKRTRLGRMNPRFAVDGLRNLSSLETFNASGFLMPGSVPEWLGLGVPSLRVLDLRFCGVMGPLPGSLGNLSMLKYLYLSDNSITGSISAELGKLKWLIVLDAGRNFLTGSIPESFSSLSSLTSLDLSSNFITGSVPPGLGNVSGLQLLNLSDNSLAASIPGELGYLSQLVKLDLGKNSFSGALPEGFFSKLVSLEVVDLSQNNLDGALPIGSWSRLRSLDLSRNNFSGELLGFGSGGNVSLAAFNVSNNMLYGNLNSSLVSFTVIDLSGNYFQGNLPGGSRGNATLVSRNCLQALPDQRSLAECRLFYSGRGLVFDDFGTRGSADAPFQEPAQKSGRRRTLILVGVLGGLGFVIILVSVVALITGRCRRRTSKHRGVGPVSKGDIQVAGNEPFVLLGTGDCYTYEQLARATGNFGEMNLIKHGRSGDLYRGTLVGGTKVVVKRVDVNTFGQESCMTELEVFGQISHPRFVTLLGHCLEHKNEKLLVYKYMPNRDLATSFYRAPIPDGESLLSLDWITRLKIAIEVAEGLSYLHHECNPPLVHRDVRAGSILLDDKYEVRLGSLRSVCTQGVNPRHNVITRLLRNPRISSQSLTGSSSATCAHDVLCFGKVLLELVTGKLGLSDSDYDSTKEWLDHTLSYISTSDKELIMKIMDPSLIVDEDLQEEVWAMAIVARSCLNMKPSKRPPMKYVLKALENPLRVIRQDNSGPVRLRTTNSARTSWKFGDFGSWRRSSSENGTMGISQVNINYRFRQSGRMGSQSSGGHDLSSSQKRSSNEIFPDPVI</sequence>
<evidence type="ECO:0000313" key="1">
    <source>
        <dbReference type="EMBL" id="KAI4389930.1"/>
    </source>
</evidence>
<gene>
    <name evidence="1" type="ORF">MLD38_002096</name>
</gene>
<comment type="caution">
    <text evidence="1">The sequence shown here is derived from an EMBL/GenBank/DDBJ whole genome shotgun (WGS) entry which is preliminary data.</text>
</comment>
<protein>
    <submittedName>
        <fullName evidence="1">Uncharacterized protein</fullName>
    </submittedName>
</protein>
<reference evidence="2" key="1">
    <citation type="journal article" date="2023" name="Front. Plant Sci.">
        <title>Chromosomal-level genome assembly of Melastoma candidum provides insights into trichome evolution.</title>
        <authorList>
            <person name="Zhong Y."/>
            <person name="Wu W."/>
            <person name="Sun C."/>
            <person name="Zou P."/>
            <person name="Liu Y."/>
            <person name="Dai S."/>
            <person name="Zhou R."/>
        </authorList>
    </citation>
    <scope>NUCLEOTIDE SEQUENCE [LARGE SCALE GENOMIC DNA]</scope>
</reference>
<keyword evidence="2" id="KW-1185">Reference proteome</keyword>
<organism evidence="1 2">
    <name type="scientific">Melastoma candidum</name>
    <dbReference type="NCBI Taxonomy" id="119954"/>
    <lineage>
        <taxon>Eukaryota</taxon>
        <taxon>Viridiplantae</taxon>
        <taxon>Streptophyta</taxon>
        <taxon>Embryophyta</taxon>
        <taxon>Tracheophyta</taxon>
        <taxon>Spermatophyta</taxon>
        <taxon>Magnoliopsida</taxon>
        <taxon>eudicotyledons</taxon>
        <taxon>Gunneridae</taxon>
        <taxon>Pentapetalae</taxon>
        <taxon>rosids</taxon>
        <taxon>malvids</taxon>
        <taxon>Myrtales</taxon>
        <taxon>Melastomataceae</taxon>
        <taxon>Melastomatoideae</taxon>
        <taxon>Melastomateae</taxon>
        <taxon>Melastoma</taxon>
    </lineage>
</organism>
<evidence type="ECO:0000313" key="2">
    <source>
        <dbReference type="Proteomes" id="UP001057402"/>
    </source>
</evidence>
<dbReference type="Proteomes" id="UP001057402">
    <property type="component" value="Chromosome 1"/>
</dbReference>
<dbReference type="EMBL" id="CM042880">
    <property type="protein sequence ID" value="KAI4389930.1"/>
    <property type="molecule type" value="Genomic_DNA"/>
</dbReference>
<name>A0ACB9SGC2_9MYRT</name>
<proteinExistence type="predicted"/>
<accession>A0ACB9SGC2</accession>